<name>A0A2B7Y0W2_POLH7</name>
<proteinExistence type="predicted"/>
<accession>A0A2B7Y0W2</accession>
<protein>
    <submittedName>
        <fullName evidence="1">Uncharacterized protein</fullName>
    </submittedName>
</protein>
<dbReference type="AlphaFoldDB" id="A0A2B7Y0W2"/>
<reference evidence="1 2" key="1">
    <citation type="submission" date="2017-10" db="EMBL/GenBank/DDBJ databases">
        <title>Comparative genomics in systemic dimorphic fungi from Ajellomycetaceae.</title>
        <authorList>
            <person name="Munoz J.F."/>
            <person name="Mcewen J.G."/>
            <person name="Clay O.K."/>
            <person name="Cuomo C.A."/>
        </authorList>
    </citation>
    <scope>NUCLEOTIDE SEQUENCE [LARGE SCALE GENOMIC DNA]</scope>
    <source>
        <strain evidence="1 2">UAMH7299</strain>
    </source>
</reference>
<evidence type="ECO:0000313" key="1">
    <source>
        <dbReference type="EMBL" id="PGH14673.1"/>
    </source>
</evidence>
<gene>
    <name evidence="1" type="ORF">AJ80_05854</name>
</gene>
<dbReference type="OrthoDB" id="3549294at2759"/>
<keyword evidence="2" id="KW-1185">Reference proteome</keyword>
<comment type="caution">
    <text evidence="1">The sequence shown here is derived from an EMBL/GenBank/DDBJ whole genome shotgun (WGS) entry which is preliminary data.</text>
</comment>
<sequence>MPCYKERKPSQSDLLRPNPQESSRIFLRSQNTWHSLLSAAQAATHFPDPCSNIRTLLHKTPALPDSSSVTETVEDGRLSLEGYSQWKIHSISDCELTSKFKRSYSQTVVIGQLQPTFCKLSNAFPKWTGPDTLPDALLTGDYLYKLSYTDSKAFLSSMGPLIPDHGFLIPVGDADERELQWWAAILAKGRGWQATLTRGDRQYSSPWACHLNDGRPLTIVHNGTRFTSACSLEPPSSTQAQNYLLRLAQMHDAVDQLIAAFVATLTIPRHQRFGAPVKLPEPQLRTGPSRDTNLSYMSKIPSFDELPYFMIPKVCTSFIPPVSLEATVWTMSPQSFMNPTFHRRPNVRRNLRLEKVIPREDEFRLLYITDFNSENYATVPLCPYPPFGVAKLQETALEVGLHVSCGHRLAYSHWVWQGQQREESMCLDDYGFTLSPSISPVQQSRDRCLALLRWNTKILQQIRQKLLRLWTQHHINQRQVLDKSLEDEGLSERATRNLFQWVLFNDGVKLEDKEMWHHEWLELLLNTGDEDTVPDDNSSSSSLVQGRSANVSHWLQSMFVDQ</sequence>
<organism evidence="1 2">
    <name type="scientific">Polytolypa hystricis (strain UAMH7299)</name>
    <dbReference type="NCBI Taxonomy" id="1447883"/>
    <lineage>
        <taxon>Eukaryota</taxon>
        <taxon>Fungi</taxon>
        <taxon>Dikarya</taxon>
        <taxon>Ascomycota</taxon>
        <taxon>Pezizomycotina</taxon>
        <taxon>Eurotiomycetes</taxon>
        <taxon>Eurotiomycetidae</taxon>
        <taxon>Onygenales</taxon>
        <taxon>Onygenales incertae sedis</taxon>
        <taxon>Polytolypa</taxon>
    </lineage>
</organism>
<dbReference type="EMBL" id="PDNA01000091">
    <property type="protein sequence ID" value="PGH14673.1"/>
    <property type="molecule type" value="Genomic_DNA"/>
</dbReference>
<evidence type="ECO:0000313" key="2">
    <source>
        <dbReference type="Proteomes" id="UP000224634"/>
    </source>
</evidence>
<dbReference type="Proteomes" id="UP000224634">
    <property type="component" value="Unassembled WGS sequence"/>
</dbReference>